<comment type="similarity">
    <text evidence="1">Belongs to the TmoD/XamoD family.</text>
</comment>
<dbReference type="Pfam" id="PF02406">
    <property type="entry name" value="MmoB_DmpM"/>
    <property type="match status" value="1"/>
</dbReference>
<evidence type="ECO:0000256" key="1">
    <source>
        <dbReference type="ARBA" id="ARBA00006313"/>
    </source>
</evidence>
<dbReference type="OrthoDB" id="9805636at2"/>
<dbReference type="AlphaFoldDB" id="A0A081G3K1"/>
<protein>
    <submittedName>
        <fullName evidence="2">Phenol hydroxylase, P2 regulatory component DmpM</fullName>
        <ecNumber evidence="2">1.14.13.7</ecNumber>
    </submittedName>
</protein>
<dbReference type="Proteomes" id="UP000028252">
    <property type="component" value="Unassembled WGS sequence"/>
</dbReference>
<dbReference type="InterPro" id="IPR036889">
    <property type="entry name" value="mOase_MmoB_DmpM_sf"/>
</dbReference>
<dbReference type="SUPFAM" id="SSF56029">
    <property type="entry name" value="Monooxygenase (hydroxylase) regulatory protein"/>
    <property type="match status" value="1"/>
</dbReference>
<dbReference type="PATRIC" id="fig|1232683.4.peg.308"/>
<keyword evidence="3" id="KW-1185">Reference proteome</keyword>
<dbReference type="RefSeq" id="WP_036182784.1">
    <property type="nucleotide sequence ID" value="NZ_JMQN01000011.1"/>
</dbReference>
<dbReference type="STRING" id="1232683.ADIMK_0313"/>
<organism evidence="2 3">
    <name type="scientific">Marinobacterium lacunae</name>
    <dbReference type="NCBI Taxonomy" id="1232683"/>
    <lineage>
        <taxon>Bacteria</taxon>
        <taxon>Pseudomonadati</taxon>
        <taxon>Pseudomonadota</taxon>
        <taxon>Gammaproteobacteria</taxon>
        <taxon>Oceanospirillales</taxon>
        <taxon>Oceanospirillaceae</taxon>
        <taxon>Marinobacterium</taxon>
    </lineage>
</organism>
<dbReference type="GO" id="GO:0018662">
    <property type="term" value="F:phenol 2-monooxygenase activity"/>
    <property type="evidence" value="ECO:0007669"/>
    <property type="project" value="UniProtKB-EC"/>
</dbReference>
<dbReference type="Gene3D" id="3.90.56.10">
    <property type="entry name" value="Monooxygenase component MmoB/DmpM"/>
    <property type="match status" value="1"/>
</dbReference>
<dbReference type="EMBL" id="JMQN01000011">
    <property type="protein sequence ID" value="KEA65356.1"/>
    <property type="molecule type" value="Genomic_DNA"/>
</dbReference>
<name>A0A081G3K1_9GAMM</name>
<evidence type="ECO:0000313" key="2">
    <source>
        <dbReference type="EMBL" id="KEA65356.1"/>
    </source>
</evidence>
<evidence type="ECO:0000313" key="3">
    <source>
        <dbReference type="Proteomes" id="UP000028252"/>
    </source>
</evidence>
<proteinExistence type="inferred from homology"/>
<dbReference type="InterPro" id="IPR003454">
    <property type="entry name" value="MOase_MmoB_DmpM"/>
</dbReference>
<gene>
    <name evidence="2" type="ORF">ADIMK_0313</name>
</gene>
<sequence>MSKVYIALQDNDVSRYIVEAIEEDNPEVTVIHNPAMIRIEAEGHLVVKRETVEEKLGRDWEVPELHLNLITLGGNVDEDDDQLSLTWNV</sequence>
<comment type="caution">
    <text evidence="2">The sequence shown here is derived from an EMBL/GenBank/DDBJ whole genome shotgun (WGS) entry which is preliminary data.</text>
</comment>
<reference evidence="2 3" key="1">
    <citation type="submission" date="2014-04" db="EMBL/GenBank/DDBJ databases">
        <title>Marinobacterium kochiensis sp. nov., isolated from sediment sample collected from Kochi backwaters in Kerala, India.</title>
        <authorList>
            <person name="Singh A."/>
            <person name="Pinnaka A.K."/>
        </authorList>
    </citation>
    <scope>NUCLEOTIDE SEQUENCE [LARGE SCALE GENOMIC DNA]</scope>
    <source>
        <strain evidence="2 3">AK27</strain>
    </source>
</reference>
<accession>A0A081G3K1</accession>
<keyword evidence="2" id="KW-0560">Oxidoreductase</keyword>
<dbReference type="EC" id="1.14.13.7" evidence="2"/>
<dbReference type="eggNOG" id="ENOG5032S7J">
    <property type="taxonomic scope" value="Bacteria"/>
</dbReference>